<dbReference type="InterPro" id="IPR058922">
    <property type="entry name" value="WHD_DRP"/>
</dbReference>
<keyword evidence="3" id="KW-0611">Plant defense</keyword>
<dbReference type="InterPro" id="IPR044974">
    <property type="entry name" value="Disease_R_plants"/>
</dbReference>
<dbReference type="Gene3D" id="3.40.50.300">
    <property type="entry name" value="P-loop containing nucleotide triphosphate hydrolases"/>
    <property type="match status" value="1"/>
</dbReference>
<keyword evidence="1" id="KW-0677">Repeat</keyword>
<dbReference type="SUPFAM" id="SSF52058">
    <property type="entry name" value="L domain-like"/>
    <property type="match status" value="1"/>
</dbReference>
<dbReference type="Proteomes" id="UP000515121">
    <property type="component" value="Unplaced"/>
</dbReference>
<dbReference type="InterPro" id="IPR038005">
    <property type="entry name" value="RX-like_CC"/>
</dbReference>
<dbReference type="PANTHER" id="PTHR23155:SF1205">
    <property type="entry name" value="DISEASE RESISTANCE PROTEIN RPM1"/>
    <property type="match status" value="1"/>
</dbReference>
<dbReference type="InterPro" id="IPR027417">
    <property type="entry name" value="P-loop_NTPase"/>
</dbReference>
<dbReference type="Gene3D" id="1.10.8.430">
    <property type="entry name" value="Helical domain of apoptotic protease-activating factors"/>
    <property type="match status" value="1"/>
</dbReference>
<dbReference type="PANTHER" id="PTHR23155">
    <property type="entry name" value="DISEASE RESISTANCE PROTEIN RP"/>
    <property type="match status" value="1"/>
</dbReference>
<feature type="domain" description="Disease resistance protein winged helix" evidence="6">
    <location>
        <begin position="425"/>
        <end position="496"/>
    </location>
</feature>
<evidence type="ECO:0000259" key="5">
    <source>
        <dbReference type="Pfam" id="PF18052"/>
    </source>
</evidence>
<dbReference type="Pfam" id="PF18052">
    <property type="entry name" value="Rx_N"/>
    <property type="match status" value="1"/>
</dbReference>
<evidence type="ECO:0000256" key="3">
    <source>
        <dbReference type="ARBA" id="ARBA00022821"/>
    </source>
</evidence>
<dbReference type="PRINTS" id="PR00364">
    <property type="entry name" value="DISEASERSIST"/>
</dbReference>
<dbReference type="Pfam" id="PF23559">
    <property type="entry name" value="WHD_DRP"/>
    <property type="match status" value="1"/>
</dbReference>
<evidence type="ECO:0000256" key="1">
    <source>
        <dbReference type="ARBA" id="ARBA00022737"/>
    </source>
</evidence>
<dbReference type="KEGG" id="dzi:111287489"/>
<keyword evidence="2" id="KW-0547">Nucleotide-binding</keyword>
<organism evidence="8 9">
    <name type="scientific">Durio zibethinus</name>
    <name type="common">Durian</name>
    <dbReference type="NCBI Taxonomy" id="66656"/>
    <lineage>
        <taxon>Eukaryota</taxon>
        <taxon>Viridiplantae</taxon>
        <taxon>Streptophyta</taxon>
        <taxon>Embryophyta</taxon>
        <taxon>Tracheophyta</taxon>
        <taxon>Spermatophyta</taxon>
        <taxon>Magnoliopsida</taxon>
        <taxon>eudicotyledons</taxon>
        <taxon>Gunneridae</taxon>
        <taxon>Pentapetalae</taxon>
        <taxon>rosids</taxon>
        <taxon>malvids</taxon>
        <taxon>Malvales</taxon>
        <taxon>Malvaceae</taxon>
        <taxon>Helicteroideae</taxon>
        <taxon>Durio</taxon>
    </lineage>
</organism>
<dbReference type="InterPro" id="IPR032675">
    <property type="entry name" value="LRR_dom_sf"/>
</dbReference>
<dbReference type="AlphaFoldDB" id="A0A6P5Y041"/>
<gene>
    <name evidence="9" type="primary">LOC111287489</name>
</gene>
<dbReference type="Pfam" id="PF23598">
    <property type="entry name" value="LRR_14"/>
    <property type="match status" value="1"/>
</dbReference>
<dbReference type="InterPro" id="IPR002182">
    <property type="entry name" value="NB-ARC"/>
</dbReference>
<name>A0A6P5Y041_DURZI</name>
<feature type="domain" description="Disease resistance N-terminal" evidence="5">
    <location>
        <begin position="6"/>
        <end position="88"/>
    </location>
</feature>
<feature type="domain" description="Disease resistance R13L4/SHOC-2-like LRR" evidence="7">
    <location>
        <begin position="553"/>
        <end position="867"/>
    </location>
</feature>
<evidence type="ECO:0000313" key="8">
    <source>
        <dbReference type="Proteomes" id="UP000515121"/>
    </source>
</evidence>
<evidence type="ECO:0000259" key="4">
    <source>
        <dbReference type="Pfam" id="PF00931"/>
    </source>
</evidence>
<reference evidence="9" key="1">
    <citation type="submission" date="2025-08" db="UniProtKB">
        <authorList>
            <consortium name="RefSeq"/>
        </authorList>
    </citation>
    <scope>IDENTIFICATION</scope>
    <source>
        <tissue evidence="9">Fruit stalk</tissue>
    </source>
</reference>
<dbReference type="Pfam" id="PF00931">
    <property type="entry name" value="NB-ARC"/>
    <property type="match status" value="1"/>
</dbReference>
<dbReference type="GeneID" id="111287489"/>
<dbReference type="InterPro" id="IPR036388">
    <property type="entry name" value="WH-like_DNA-bd_sf"/>
</dbReference>
<dbReference type="Gene3D" id="3.80.10.10">
    <property type="entry name" value="Ribonuclease Inhibitor"/>
    <property type="match status" value="1"/>
</dbReference>
<dbReference type="CDD" id="cd14798">
    <property type="entry name" value="RX-CC_like"/>
    <property type="match status" value="1"/>
</dbReference>
<dbReference type="FunFam" id="1.10.10.10:FF:000322">
    <property type="entry name" value="Probable disease resistance protein At1g63360"/>
    <property type="match status" value="1"/>
</dbReference>
<dbReference type="Gene3D" id="1.20.5.4130">
    <property type="match status" value="1"/>
</dbReference>
<dbReference type="OrthoDB" id="690341at2759"/>
<proteinExistence type="predicted"/>
<dbReference type="InterPro" id="IPR042197">
    <property type="entry name" value="Apaf_helical"/>
</dbReference>
<dbReference type="RefSeq" id="XP_022733822.1">
    <property type="nucleotide sequence ID" value="XM_022878087.1"/>
</dbReference>
<dbReference type="SUPFAM" id="SSF52540">
    <property type="entry name" value="P-loop containing nucleoside triphosphate hydrolases"/>
    <property type="match status" value="1"/>
</dbReference>
<dbReference type="InterPro" id="IPR041118">
    <property type="entry name" value="Rx_N"/>
</dbReference>
<keyword evidence="8" id="KW-1185">Reference proteome</keyword>
<evidence type="ECO:0000313" key="9">
    <source>
        <dbReference type="RefSeq" id="XP_022733822.1"/>
    </source>
</evidence>
<protein>
    <submittedName>
        <fullName evidence="9">Disease resistance protein RPM1-like isoform X1</fullName>
    </submittedName>
</protein>
<evidence type="ECO:0000256" key="2">
    <source>
        <dbReference type="ARBA" id="ARBA00022741"/>
    </source>
</evidence>
<dbReference type="InterPro" id="IPR055414">
    <property type="entry name" value="LRR_R13L4/SHOC2-like"/>
</dbReference>
<sequence>MAADGAVSFLLQKIDYLLSREWSLLSGIDNEVDGLKHEFETIGALLREADTKGGNNGQLRVWIKQVRDLAYDIEDVLDMFAFRTAKASRAFPKFLQFIKRRSIAILIQDINTKLHGTKETRERYRAISSSDQISISGFDPENNTYLHPRLASLYMDETDIVGIEEPRNRLMAWAVDKEPKLKVMFVVGMGGSGKTLLVKKVFEELKSSFDCSAWIPLSKSNKKEELLLTMMKRFFDSTHGRLPPEFFTTSLIQLMDKLRGYLQNKRYLIVFDDLWSKDVWESIQYALPNQNRGRIIIATRRGDIARLCSHNSSVSVYNLQPLSSDNAQQLFYKKVFPLTNECPKGLVEWSRKLLHQCEGLPLGIVSIGNLLSNTDKTADEWRKLHDSLGSELESEGRLSITSNVLSVSYNDLPYYLKYCLLYFSIFPEGYTVNRRKLIRLWISEGLIKEVVGKSLEEVAEDYLKELIQRKLVLVNEIDFDGRARNCRVHHLLHKIILSKSHEENFCRVSTGPEMSFNEKVRRLSVHKTCSNMLGKKFSRGRSLFLFGMEMLTHSISQTILSGFSILKVLDLEGAPLDKFPNAITRLILLKYLSLKNTNIRKLPKSIKKLQNLETLDLKQTFVMELPKTIIKLEKLRHLLVYRYDAKNQVSILLQGCKACRRIGGLLSLQKLSVIKANGDDGMIKALGNLTQLRKLGIIDLKDGDGKHLCLSIANMNNLQSLHVASITQDEFLDLNAMPATLPKLLQRLSLKGRLKKLPDWVPSLHDLIRIRLKGSKLESNPIDALEDLPNLMELQLLDAYAGNQLVFRPGKFQNLKILELESLIALEFVIMEQGALPSLEKLITRRCQKLKMIPRGIDKLLQLREFHLYDMPEKLVNGLQKNSGEFRQLVRHIPLITSYSLESSGYWKAKDLS</sequence>
<evidence type="ECO:0000259" key="6">
    <source>
        <dbReference type="Pfam" id="PF23559"/>
    </source>
</evidence>
<dbReference type="Gene3D" id="1.10.10.10">
    <property type="entry name" value="Winged helix-like DNA-binding domain superfamily/Winged helix DNA-binding domain"/>
    <property type="match status" value="1"/>
</dbReference>
<evidence type="ECO:0000259" key="7">
    <source>
        <dbReference type="Pfam" id="PF23598"/>
    </source>
</evidence>
<feature type="domain" description="NB-ARC" evidence="4">
    <location>
        <begin position="170"/>
        <end position="338"/>
    </location>
</feature>
<dbReference type="GO" id="GO:0098542">
    <property type="term" value="P:defense response to other organism"/>
    <property type="evidence" value="ECO:0007669"/>
    <property type="project" value="TreeGrafter"/>
</dbReference>
<accession>A0A6P5Y041</accession>
<dbReference type="GO" id="GO:0043531">
    <property type="term" value="F:ADP binding"/>
    <property type="evidence" value="ECO:0007669"/>
    <property type="project" value="InterPro"/>
</dbReference>